<dbReference type="PANTHER" id="PTHR43464:SF19">
    <property type="entry name" value="UBIQUINONE BIOSYNTHESIS O-METHYLTRANSFERASE, MITOCHONDRIAL"/>
    <property type="match status" value="1"/>
</dbReference>
<feature type="domain" description="Methyltransferase type 11" evidence="4">
    <location>
        <begin position="37"/>
        <end position="130"/>
    </location>
</feature>
<dbReference type="Pfam" id="PF08241">
    <property type="entry name" value="Methyltransf_11"/>
    <property type="match status" value="1"/>
</dbReference>
<evidence type="ECO:0000259" key="4">
    <source>
        <dbReference type="Pfam" id="PF08241"/>
    </source>
</evidence>
<name>A0ABM7KJT9_9MYCO</name>
<keyword evidence="6" id="KW-1185">Reference proteome</keyword>
<organism evidence="5 6">
    <name type="scientific">Mycobacterium branderi</name>
    <dbReference type="NCBI Taxonomy" id="43348"/>
    <lineage>
        <taxon>Bacteria</taxon>
        <taxon>Bacillati</taxon>
        <taxon>Actinomycetota</taxon>
        <taxon>Actinomycetes</taxon>
        <taxon>Mycobacteriales</taxon>
        <taxon>Mycobacteriaceae</taxon>
        <taxon>Mycobacterium</taxon>
    </lineage>
</organism>
<dbReference type="Proteomes" id="UP000467379">
    <property type="component" value="Chromosome"/>
</dbReference>
<keyword evidence="2" id="KW-0808">Transferase</keyword>
<dbReference type="PANTHER" id="PTHR43464">
    <property type="entry name" value="METHYLTRANSFERASE"/>
    <property type="match status" value="1"/>
</dbReference>
<keyword evidence="3" id="KW-0949">S-adenosyl-L-methionine</keyword>
<dbReference type="SUPFAM" id="SSF53335">
    <property type="entry name" value="S-adenosyl-L-methionine-dependent methyltransferases"/>
    <property type="match status" value="1"/>
</dbReference>
<accession>A0ABM7KJT9</accession>
<evidence type="ECO:0000313" key="6">
    <source>
        <dbReference type="Proteomes" id="UP000467379"/>
    </source>
</evidence>
<dbReference type="Gene3D" id="3.40.50.150">
    <property type="entry name" value="Vaccinia Virus protein VP39"/>
    <property type="match status" value="1"/>
</dbReference>
<dbReference type="CDD" id="cd02440">
    <property type="entry name" value="AdoMet_MTases"/>
    <property type="match status" value="1"/>
</dbReference>
<keyword evidence="1 5" id="KW-0489">Methyltransferase</keyword>
<dbReference type="InterPro" id="IPR013216">
    <property type="entry name" value="Methyltransf_11"/>
</dbReference>
<dbReference type="GO" id="GO:0032259">
    <property type="term" value="P:methylation"/>
    <property type="evidence" value="ECO:0007669"/>
    <property type="project" value="UniProtKB-KW"/>
</dbReference>
<dbReference type="GO" id="GO:0008168">
    <property type="term" value="F:methyltransferase activity"/>
    <property type="evidence" value="ECO:0007669"/>
    <property type="project" value="UniProtKB-KW"/>
</dbReference>
<reference evidence="5 6" key="1">
    <citation type="journal article" date="2019" name="Emerg. Microbes Infect.">
        <title>Comprehensive subspecies identification of 175 nontuberculous mycobacteria species based on 7547 genomic profiles.</title>
        <authorList>
            <person name="Matsumoto Y."/>
            <person name="Kinjo T."/>
            <person name="Motooka D."/>
            <person name="Nabeya D."/>
            <person name="Jung N."/>
            <person name="Uechi K."/>
            <person name="Horii T."/>
            <person name="Iida T."/>
            <person name="Fujita J."/>
            <person name="Nakamura S."/>
        </authorList>
    </citation>
    <scope>NUCLEOTIDE SEQUENCE [LARGE SCALE GENOMIC DNA]</scope>
    <source>
        <strain evidence="5 6">JCM 12687</strain>
    </source>
</reference>
<sequence length="208" mass="22836">MISRKPPFGRTAGPWNVNIHYDAKLDASVPDGAVSALDVGCGDGFLAARLSRRVPQVVAVDVDRPVLERAKQRFADAPVQWQHGDVLVAAGELGRFDAVVSNAALHHFPDTRVALRCLRDLVGPGGTLAIVTFARAGWRDLPWALLTLALRGIAIRLRGKWEHSAPTVWPPCDTVHRLRHHVRAELPGAEVSRLLLGRIFIRWRAPAT</sequence>
<evidence type="ECO:0000256" key="2">
    <source>
        <dbReference type="ARBA" id="ARBA00022679"/>
    </source>
</evidence>
<evidence type="ECO:0000256" key="1">
    <source>
        <dbReference type="ARBA" id="ARBA00022603"/>
    </source>
</evidence>
<proteinExistence type="predicted"/>
<evidence type="ECO:0000313" key="5">
    <source>
        <dbReference type="EMBL" id="BBZ11268.1"/>
    </source>
</evidence>
<dbReference type="EMBL" id="AP022606">
    <property type="protein sequence ID" value="BBZ11268.1"/>
    <property type="molecule type" value="Genomic_DNA"/>
</dbReference>
<dbReference type="RefSeq" id="WP_232080143.1">
    <property type="nucleotide sequence ID" value="NZ_AP022606.1"/>
</dbReference>
<gene>
    <name evidence="5" type="ORF">MBRA_14630</name>
</gene>
<dbReference type="InterPro" id="IPR029063">
    <property type="entry name" value="SAM-dependent_MTases_sf"/>
</dbReference>
<protein>
    <submittedName>
        <fullName evidence="5">Methyltransferase</fullName>
    </submittedName>
</protein>
<evidence type="ECO:0000256" key="3">
    <source>
        <dbReference type="ARBA" id="ARBA00022691"/>
    </source>
</evidence>